<dbReference type="InterPro" id="IPR036397">
    <property type="entry name" value="RNaseH_sf"/>
</dbReference>
<sequence length="497" mass="56352">MTKAPFTGHGERASDVLGLIHSDVCGPINTEARGGLSYFVTFTDDLSRYGYVYLMKHKSECFDKFKEFRNEVEKQLGKSIKIFRSDRGESFWGKALLTAAHTLNRIPSKAVESTPYELWRGTKPNLSYLRIWGCDVYVRRLMTSGKVDSKSDRCKFVGYPKETKGYEFYHPTDNKIFVARNGTFLEKEFLSTISSGRKVDLEEIREPQEEISIVVEPERQDLVSRPAQVLPRRSDRMRNPPVRYGFLVSDEGDVLLVDQGEPETYLEAITCPESEQWLNAMESKMESMYTNQTWLSENFAMKDLGNASYALGIRIYRDRSRKLIGLCQSTYIDKVLDRFSMSNSKKGTLPMLPGTALSKSQSPSTPEQKELMMKDTTADSTTEAEYMAAAEAAKEGVWIKKFISELGVVPSINDSILLFCDNTGAIAQAKEPRSHQKTKHIVRRYHIIREIIDRGDVEICKVGTDDNIADPLTKPLGKLKHEGHTRSMGIRPMPDSP</sequence>
<gene>
    <name evidence="3" type="ORF">CCAM_LOCUS21055</name>
</gene>
<evidence type="ECO:0000313" key="3">
    <source>
        <dbReference type="EMBL" id="VFQ79279.1"/>
    </source>
</evidence>
<accession>A0A484LSZ7</accession>
<dbReference type="GO" id="GO:0003676">
    <property type="term" value="F:nucleic acid binding"/>
    <property type="evidence" value="ECO:0007669"/>
    <property type="project" value="InterPro"/>
</dbReference>
<dbReference type="Pfam" id="PF25597">
    <property type="entry name" value="SH3_retrovirus"/>
    <property type="match status" value="1"/>
</dbReference>
<dbReference type="CDD" id="cd09272">
    <property type="entry name" value="RNase_HI_RT_Ty1"/>
    <property type="match status" value="1"/>
</dbReference>
<proteinExistence type="predicted"/>
<organism evidence="3 4">
    <name type="scientific">Cuscuta campestris</name>
    <dbReference type="NCBI Taxonomy" id="132261"/>
    <lineage>
        <taxon>Eukaryota</taxon>
        <taxon>Viridiplantae</taxon>
        <taxon>Streptophyta</taxon>
        <taxon>Embryophyta</taxon>
        <taxon>Tracheophyta</taxon>
        <taxon>Spermatophyta</taxon>
        <taxon>Magnoliopsida</taxon>
        <taxon>eudicotyledons</taxon>
        <taxon>Gunneridae</taxon>
        <taxon>Pentapetalae</taxon>
        <taxon>asterids</taxon>
        <taxon>lamiids</taxon>
        <taxon>Solanales</taxon>
        <taxon>Convolvulaceae</taxon>
        <taxon>Cuscuteae</taxon>
        <taxon>Cuscuta</taxon>
        <taxon>Cuscuta subgen. Grammica</taxon>
        <taxon>Cuscuta sect. Cleistogrammica</taxon>
    </lineage>
</organism>
<dbReference type="PANTHER" id="PTHR42648:SF27">
    <property type="entry name" value="RNA-DIRECTED DNA POLYMERASE"/>
    <property type="match status" value="1"/>
</dbReference>
<dbReference type="SUPFAM" id="SSF53098">
    <property type="entry name" value="Ribonuclease H-like"/>
    <property type="match status" value="1"/>
</dbReference>
<dbReference type="Proteomes" id="UP000595140">
    <property type="component" value="Unassembled WGS sequence"/>
</dbReference>
<evidence type="ECO:0000256" key="1">
    <source>
        <dbReference type="SAM" id="MobiDB-lite"/>
    </source>
</evidence>
<reference evidence="3 4" key="1">
    <citation type="submission" date="2018-04" db="EMBL/GenBank/DDBJ databases">
        <authorList>
            <person name="Vogel A."/>
        </authorList>
    </citation>
    <scope>NUCLEOTIDE SEQUENCE [LARGE SCALE GENOMIC DNA]</scope>
</reference>
<dbReference type="InterPro" id="IPR039537">
    <property type="entry name" value="Retrotran_Ty1/copia-like"/>
</dbReference>
<feature type="domain" description="Retroviral polymerase SH3-like" evidence="2">
    <location>
        <begin position="134"/>
        <end position="189"/>
    </location>
</feature>
<feature type="region of interest" description="Disordered" evidence="1">
    <location>
        <begin position="473"/>
        <end position="497"/>
    </location>
</feature>
<dbReference type="OrthoDB" id="1915846at2759"/>
<dbReference type="InterPro" id="IPR012337">
    <property type="entry name" value="RNaseH-like_sf"/>
</dbReference>
<dbReference type="Gene3D" id="3.30.420.10">
    <property type="entry name" value="Ribonuclease H-like superfamily/Ribonuclease H"/>
    <property type="match status" value="1"/>
</dbReference>
<dbReference type="InterPro" id="IPR057670">
    <property type="entry name" value="SH3_retrovirus"/>
</dbReference>
<protein>
    <recommendedName>
        <fullName evidence="2">Retroviral polymerase SH3-like domain-containing protein</fullName>
    </recommendedName>
</protein>
<dbReference type="EMBL" id="OOIL02001913">
    <property type="protein sequence ID" value="VFQ79279.1"/>
    <property type="molecule type" value="Genomic_DNA"/>
</dbReference>
<dbReference type="AlphaFoldDB" id="A0A484LSZ7"/>
<evidence type="ECO:0000259" key="2">
    <source>
        <dbReference type="Pfam" id="PF25597"/>
    </source>
</evidence>
<feature type="compositionally biased region" description="Polar residues" evidence="1">
    <location>
        <begin position="357"/>
        <end position="366"/>
    </location>
</feature>
<keyword evidence="4" id="KW-1185">Reference proteome</keyword>
<feature type="region of interest" description="Disordered" evidence="1">
    <location>
        <begin position="347"/>
        <end position="372"/>
    </location>
</feature>
<dbReference type="PANTHER" id="PTHR42648">
    <property type="entry name" value="TRANSPOSASE, PUTATIVE-RELATED"/>
    <property type="match status" value="1"/>
</dbReference>
<name>A0A484LSZ7_9ASTE</name>
<evidence type="ECO:0000313" key="4">
    <source>
        <dbReference type="Proteomes" id="UP000595140"/>
    </source>
</evidence>